<evidence type="ECO:0000313" key="1">
    <source>
        <dbReference type="EMBL" id="EFV01846.1"/>
    </source>
</evidence>
<organism evidence="1 2">
    <name type="scientific">Pseudoramibacter alactolyticus ATCC 23263</name>
    <dbReference type="NCBI Taxonomy" id="887929"/>
    <lineage>
        <taxon>Bacteria</taxon>
        <taxon>Bacillati</taxon>
        <taxon>Bacillota</taxon>
        <taxon>Clostridia</taxon>
        <taxon>Eubacteriales</taxon>
        <taxon>Eubacteriaceae</taxon>
        <taxon>Pseudoramibacter</taxon>
    </lineage>
</organism>
<comment type="caution">
    <text evidence="1">The sequence shown here is derived from an EMBL/GenBank/DDBJ whole genome shotgun (WGS) entry which is preliminary data.</text>
</comment>
<dbReference type="EMBL" id="AEQN01000016">
    <property type="protein sequence ID" value="EFV01846.1"/>
    <property type="molecule type" value="Genomic_DNA"/>
</dbReference>
<gene>
    <name evidence="1" type="ORF">HMP0721_1239</name>
</gene>
<dbReference type="HOGENOM" id="CLU_3220777_0_0_9"/>
<evidence type="ECO:0000313" key="2">
    <source>
        <dbReference type="Proteomes" id="UP000004754"/>
    </source>
</evidence>
<keyword evidence="2" id="KW-1185">Reference proteome</keyword>
<protein>
    <submittedName>
        <fullName evidence="1">Uncharacterized protein</fullName>
    </submittedName>
</protein>
<dbReference type="Proteomes" id="UP000004754">
    <property type="component" value="Unassembled WGS sequence"/>
</dbReference>
<sequence length="44" mass="4831">MLPPHAKQGNPDMSETVHGLKDFIAQTKDRASPWGVSVFVRLAP</sequence>
<dbReference type="STRING" id="887929.HMP0721_1239"/>
<proteinExistence type="predicted"/>
<accession>E6MGV6</accession>
<name>E6MGV6_9FIRM</name>
<dbReference type="AlphaFoldDB" id="E6MGV6"/>
<reference evidence="1 2" key="1">
    <citation type="submission" date="2010-12" db="EMBL/GenBank/DDBJ databases">
        <authorList>
            <person name="Muzny D."/>
            <person name="Qin X."/>
            <person name="Deng J."/>
            <person name="Jiang H."/>
            <person name="Liu Y."/>
            <person name="Qu J."/>
            <person name="Song X.-Z."/>
            <person name="Zhang L."/>
            <person name="Thornton R."/>
            <person name="Coyle M."/>
            <person name="Francisco L."/>
            <person name="Jackson L."/>
            <person name="Javaid M."/>
            <person name="Korchina V."/>
            <person name="Kovar C."/>
            <person name="Mata R."/>
            <person name="Mathew T."/>
            <person name="Ngo R."/>
            <person name="Nguyen L."/>
            <person name="Nguyen N."/>
            <person name="Okwuonu G."/>
            <person name="Ongeri F."/>
            <person name="Pham C."/>
            <person name="Simmons D."/>
            <person name="Wilczek-Boney K."/>
            <person name="Hale W."/>
            <person name="Jakkamsetti A."/>
            <person name="Pham P."/>
            <person name="Ruth R."/>
            <person name="San Lucas F."/>
            <person name="Warren J."/>
            <person name="Zhang J."/>
            <person name="Zhao Z."/>
            <person name="Zhou C."/>
            <person name="Zhu D."/>
            <person name="Lee S."/>
            <person name="Bess C."/>
            <person name="Blankenburg K."/>
            <person name="Forbes L."/>
            <person name="Fu Q."/>
            <person name="Gubbala S."/>
            <person name="Hirani K."/>
            <person name="Jayaseelan J.C."/>
            <person name="Lara F."/>
            <person name="Munidasa M."/>
            <person name="Palculict T."/>
            <person name="Patil S."/>
            <person name="Pu L.-L."/>
            <person name="Saada N."/>
            <person name="Tang L."/>
            <person name="Weissenberger G."/>
            <person name="Zhu Y."/>
            <person name="Hemphill L."/>
            <person name="Shang Y."/>
            <person name="Youmans B."/>
            <person name="Ayvaz T."/>
            <person name="Ross M."/>
            <person name="Santibanez J."/>
            <person name="Aqrawi P."/>
            <person name="Gross S."/>
            <person name="Joshi V."/>
            <person name="Fowler G."/>
            <person name="Nazareth L."/>
            <person name="Reid J."/>
            <person name="Worley K."/>
            <person name="Petrosino J."/>
            <person name="Highlander S."/>
            <person name="Gibbs R."/>
        </authorList>
    </citation>
    <scope>NUCLEOTIDE SEQUENCE [LARGE SCALE GENOMIC DNA]</scope>
    <source>
        <strain evidence="1 2">ATCC 23263</strain>
    </source>
</reference>